<accession>A0A812JSG3</accession>
<name>A0A812JSG3_SYMPI</name>
<dbReference type="Proteomes" id="UP000649617">
    <property type="component" value="Unassembled WGS sequence"/>
</dbReference>
<sequence length="113" mass="12530">GYKALVDDLDDTMGGHVGCQKRLGCRRRAELPELLEPPELAEPPRAEPAKPLGLEEELRMHFPGEWAALSSTDSTTLQERALKSQLRLRGLTEAAELHPNGKLDFYVTFLCCG</sequence>
<feature type="non-terminal residue" evidence="1">
    <location>
        <position position="113"/>
    </location>
</feature>
<evidence type="ECO:0000313" key="1">
    <source>
        <dbReference type="EMBL" id="CAE7212983.1"/>
    </source>
</evidence>
<dbReference type="AlphaFoldDB" id="A0A812JSG3"/>
<comment type="caution">
    <text evidence="1">The sequence shown here is derived from an EMBL/GenBank/DDBJ whole genome shotgun (WGS) entry which is preliminary data.</text>
</comment>
<gene>
    <name evidence="1" type="primary">osm1</name>
    <name evidence="1" type="ORF">SPIL2461_LOCUS2418</name>
</gene>
<dbReference type="EMBL" id="CAJNIZ010002636">
    <property type="protein sequence ID" value="CAE7212983.1"/>
    <property type="molecule type" value="Genomic_DNA"/>
</dbReference>
<proteinExistence type="predicted"/>
<organism evidence="1 2">
    <name type="scientific">Symbiodinium pilosum</name>
    <name type="common">Dinoflagellate</name>
    <dbReference type="NCBI Taxonomy" id="2952"/>
    <lineage>
        <taxon>Eukaryota</taxon>
        <taxon>Sar</taxon>
        <taxon>Alveolata</taxon>
        <taxon>Dinophyceae</taxon>
        <taxon>Suessiales</taxon>
        <taxon>Symbiodiniaceae</taxon>
        <taxon>Symbiodinium</taxon>
    </lineage>
</organism>
<reference evidence="1" key="1">
    <citation type="submission" date="2021-02" db="EMBL/GenBank/DDBJ databases">
        <authorList>
            <person name="Dougan E. K."/>
            <person name="Rhodes N."/>
            <person name="Thang M."/>
            <person name="Chan C."/>
        </authorList>
    </citation>
    <scope>NUCLEOTIDE SEQUENCE</scope>
</reference>
<protein>
    <submittedName>
        <fullName evidence="1">Osm1 protein</fullName>
    </submittedName>
</protein>
<keyword evidence="2" id="KW-1185">Reference proteome</keyword>
<evidence type="ECO:0000313" key="2">
    <source>
        <dbReference type="Proteomes" id="UP000649617"/>
    </source>
</evidence>